<dbReference type="AlphaFoldDB" id="A0A3P7P4B1"/>
<dbReference type="EMBL" id="UYRU01090935">
    <property type="protein sequence ID" value="VDN37451.1"/>
    <property type="molecule type" value="Genomic_DNA"/>
</dbReference>
<feature type="non-terminal residue" evidence="2">
    <location>
        <position position="87"/>
    </location>
</feature>
<evidence type="ECO:0000313" key="2">
    <source>
        <dbReference type="EMBL" id="VDN37451.1"/>
    </source>
</evidence>
<reference evidence="2 3" key="1">
    <citation type="submission" date="2018-11" db="EMBL/GenBank/DDBJ databases">
        <authorList>
            <consortium name="Pathogen Informatics"/>
        </authorList>
    </citation>
    <scope>NUCLEOTIDE SEQUENCE [LARGE SCALE GENOMIC DNA]</scope>
</reference>
<protein>
    <submittedName>
        <fullName evidence="2">Uncharacterized protein</fullName>
    </submittedName>
</protein>
<name>A0A3P7P4B1_DIBLA</name>
<sequence>MADDLRSQGFEIVTDENGQELVKLMFMDENNETSGYALVSTEDAKKIMTGEATLQNEQEDGANPTATVDEAGEEPVAAAAADDFAAS</sequence>
<keyword evidence="3" id="KW-1185">Reference proteome</keyword>
<organism evidence="2 3">
    <name type="scientific">Dibothriocephalus latus</name>
    <name type="common">Fish tapeworm</name>
    <name type="synonym">Diphyllobothrium latum</name>
    <dbReference type="NCBI Taxonomy" id="60516"/>
    <lineage>
        <taxon>Eukaryota</taxon>
        <taxon>Metazoa</taxon>
        <taxon>Spiralia</taxon>
        <taxon>Lophotrochozoa</taxon>
        <taxon>Platyhelminthes</taxon>
        <taxon>Cestoda</taxon>
        <taxon>Eucestoda</taxon>
        <taxon>Diphyllobothriidea</taxon>
        <taxon>Diphyllobothriidae</taxon>
        <taxon>Dibothriocephalus</taxon>
    </lineage>
</organism>
<proteinExistence type="predicted"/>
<evidence type="ECO:0000313" key="3">
    <source>
        <dbReference type="Proteomes" id="UP000281553"/>
    </source>
</evidence>
<feature type="region of interest" description="Disordered" evidence="1">
    <location>
        <begin position="55"/>
        <end position="87"/>
    </location>
</feature>
<accession>A0A3P7P4B1</accession>
<feature type="compositionally biased region" description="Low complexity" evidence="1">
    <location>
        <begin position="74"/>
        <end position="87"/>
    </location>
</feature>
<dbReference type="Proteomes" id="UP000281553">
    <property type="component" value="Unassembled WGS sequence"/>
</dbReference>
<gene>
    <name evidence="2" type="ORF">DILT_LOCUS17322</name>
</gene>
<evidence type="ECO:0000256" key="1">
    <source>
        <dbReference type="SAM" id="MobiDB-lite"/>
    </source>
</evidence>